<protein>
    <submittedName>
        <fullName evidence="1">Uncharacterized protein</fullName>
    </submittedName>
</protein>
<sequence length="164" mass="17127">MAAGSVRRDDAQQGAAFTTPSGNITCWLERAKTDDGDPEAGCSIDARSWSAPPSDCQLAYGGLIAVTGDEAARFLCIGDIPSCFVPTLDQPNACHGPSGLWWHRTGDPTRGTGQSAVAVLSYGTSVRIGPVECTSASSGVSCENHDTGRGFTLSRERYTLTPAT</sequence>
<keyword evidence="2" id="KW-1185">Reference proteome</keyword>
<organism evidence="1 2">
    <name type="scientific">Nocardioides mangrovicus</name>
    <dbReference type="NCBI Taxonomy" id="2478913"/>
    <lineage>
        <taxon>Bacteria</taxon>
        <taxon>Bacillati</taxon>
        <taxon>Actinomycetota</taxon>
        <taxon>Actinomycetes</taxon>
        <taxon>Propionibacteriales</taxon>
        <taxon>Nocardioidaceae</taxon>
        <taxon>Nocardioides</taxon>
    </lineage>
</organism>
<evidence type="ECO:0000313" key="1">
    <source>
        <dbReference type="EMBL" id="RLV50699.1"/>
    </source>
</evidence>
<gene>
    <name evidence="1" type="ORF">D9V37_01655</name>
</gene>
<accession>A0A3L8P7V5</accession>
<dbReference type="EMBL" id="RDBE01000001">
    <property type="protein sequence ID" value="RLV50699.1"/>
    <property type="molecule type" value="Genomic_DNA"/>
</dbReference>
<name>A0A3L8P7V5_9ACTN</name>
<proteinExistence type="predicted"/>
<dbReference type="Proteomes" id="UP000281708">
    <property type="component" value="Unassembled WGS sequence"/>
</dbReference>
<evidence type="ECO:0000313" key="2">
    <source>
        <dbReference type="Proteomes" id="UP000281708"/>
    </source>
</evidence>
<comment type="caution">
    <text evidence="1">The sequence shown here is derived from an EMBL/GenBank/DDBJ whole genome shotgun (WGS) entry which is preliminary data.</text>
</comment>
<reference evidence="1 2" key="1">
    <citation type="submission" date="2018-10" db="EMBL/GenBank/DDBJ databases">
        <title>Marmoricola sp. 4Q3S-7 whole genome shotgun sequence.</title>
        <authorList>
            <person name="Li F."/>
        </authorList>
    </citation>
    <scope>NUCLEOTIDE SEQUENCE [LARGE SCALE GENOMIC DNA]</scope>
    <source>
        <strain evidence="1 2">4Q3S-7</strain>
    </source>
</reference>
<dbReference type="AlphaFoldDB" id="A0A3L8P7V5"/>